<dbReference type="Pfam" id="PF18614">
    <property type="entry name" value="RNase_II_C_S1"/>
    <property type="match status" value="1"/>
</dbReference>
<gene>
    <name evidence="2" type="ORF">ET445_14890</name>
</gene>
<evidence type="ECO:0000313" key="2">
    <source>
        <dbReference type="EMBL" id="QAY74422.1"/>
    </source>
</evidence>
<dbReference type="InterPro" id="IPR012340">
    <property type="entry name" value="NA-bd_OB-fold"/>
</dbReference>
<name>A0A4P6FE66_9MICO</name>
<evidence type="ECO:0000313" key="3">
    <source>
        <dbReference type="Proteomes" id="UP000291259"/>
    </source>
</evidence>
<dbReference type="SUPFAM" id="SSF50249">
    <property type="entry name" value="Nucleic acid-binding proteins"/>
    <property type="match status" value="1"/>
</dbReference>
<dbReference type="GO" id="GO:0004540">
    <property type="term" value="F:RNA nuclease activity"/>
    <property type="evidence" value="ECO:0007669"/>
    <property type="project" value="InterPro"/>
</dbReference>
<feature type="domain" description="RNB" evidence="1">
    <location>
        <begin position="53"/>
        <end position="372"/>
    </location>
</feature>
<proteinExistence type="predicted"/>
<dbReference type="EMBL" id="CP035491">
    <property type="protein sequence ID" value="QAY74422.1"/>
    <property type="molecule type" value="Genomic_DNA"/>
</dbReference>
<dbReference type="AlphaFoldDB" id="A0A4P6FE66"/>
<dbReference type="OrthoDB" id="5800376at2"/>
<dbReference type="RefSeq" id="WP_129191967.1">
    <property type="nucleotide sequence ID" value="NZ_CP035491.1"/>
</dbReference>
<sequence length="478" mass="50624">MPARTPLLARSAAQNELAASLAALREELELPGAFAPEVLAEADASVRAYRLPDHDSRDIPFVTIDPPGTTDLDQALHLEREGRGYRLRYAIADVSGFVLPGGEVDAEARRRGQTLYAIDGRVTMHPPAIGERAASLLPGVDRGAFVWDVSLDADGAVTRVDVSRQAVRSRAQLSYAEVQAAIDAGRLDDDDPLTLLSRVGPLRIEQEAARGGASLNTPQVEVVKGDDGYALVRRMSLPVEDWNAQISLLTGMAAASIMLEAKVGVLRTMPAAADDAIAKFRAQTVALGLPWAEGVQYGEYLRSLDRSDPQAMAVLEAAGGLFRGAGYAAMNGTAPDDPVQAALAAPYAHVTAPLRRLVDRWNLVVCEALAAGDDVPDWARSSLDELPKLMGVSGNLASRLSGSTIARVEAAVLSGRVGERFSAIVTRVRDGKAEVHLDEPAVEANCPAAPDWRAGSRVEVVLTSADVATGAIRLTPVA</sequence>
<accession>A0A4P6FE66</accession>
<dbReference type="KEGG" id="agf:ET445_14890"/>
<dbReference type="InterPro" id="IPR050180">
    <property type="entry name" value="RNR_Ribonuclease"/>
</dbReference>
<dbReference type="GO" id="GO:0006402">
    <property type="term" value="P:mRNA catabolic process"/>
    <property type="evidence" value="ECO:0007669"/>
    <property type="project" value="TreeGrafter"/>
</dbReference>
<dbReference type="GO" id="GO:0003723">
    <property type="term" value="F:RNA binding"/>
    <property type="evidence" value="ECO:0007669"/>
    <property type="project" value="InterPro"/>
</dbReference>
<evidence type="ECO:0000259" key="1">
    <source>
        <dbReference type="SMART" id="SM00955"/>
    </source>
</evidence>
<dbReference type="Pfam" id="PF00773">
    <property type="entry name" value="RNB"/>
    <property type="match status" value="1"/>
</dbReference>
<dbReference type="SMART" id="SM00955">
    <property type="entry name" value="RNB"/>
    <property type="match status" value="1"/>
</dbReference>
<organism evidence="2 3">
    <name type="scientific">Agromyces protaetiae</name>
    <dbReference type="NCBI Taxonomy" id="2509455"/>
    <lineage>
        <taxon>Bacteria</taxon>
        <taxon>Bacillati</taxon>
        <taxon>Actinomycetota</taxon>
        <taxon>Actinomycetes</taxon>
        <taxon>Micrococcales</taxon>
        <taxon>Microbacteriaceae</taxon>
        <taxon>Agromyces</taxon>
    </lineage>
</organism>
<dbReference type="InterPro" id="IPR040596">
    <property type="entry name" value="RNase_II_C_S1"/>
</dbReference>
<protein>
    <submittedName>
        <fullName evidence="2">RNB domain-containing ribonuclease</fullName>
    </submittedName>
</protein>
<dbReference type="InterPro" id="IPR001900">
    <property type="entry name" value="RNase_II/R"/>
</dbReference>
<reference evidence="2 3" key="1">
    <citation type="submission" date="2019-01" db="EMBL/GenBank/DDBJ databases">
        <title>Genome sequencing of strain FW100M-8.</title>
        <authorList>
            <person name="Heo J."/>
            <person name="Kim S.-J."/>
            <person name="Kim J.-S."/>
            <person name="Hong S.-B."/>
            <person name="Kwon S.-W."/>
        </authorList>
    </citation>
    <scope>NUCLEOTIDE SEQUENCE [LARGE SCALE GENOMIC DNA]</scope>
    <source>
        <strain evidence="2 3">FW100M-8</strain>
    </source>
</reference>
<dbReference type="PANTHER" id="PTHR23355">
    <property type="entry name" value="RIBONUCLEASE"/>
    <property type="match status" value="1"/>
</dbReference>
<dbReference type="PANTHER" id="PTHR23355:SF9">
    <property type="entry name" value="DIS3-LIKE EXONUCLEASE 2"/>
    <property type="match status" value="1"/>
</dbReference>
<keyword evidence="3" id="KW-1185">Reference proteome</keyword>
<dbReference type="Proteomes" id="UP000291259">
    <property type="component" value="Chromosome"/>
</dbReference>